<comment type="caution">
    <text evidence="14">The sequence shown here is derived from an EMBL/GenBank/DDBJ whole genome shotgun (WGS) entry which is preliminary data.</text>
</comment>
<dbReference type="InterPro" id="IPR001312">
    <property type="entry name" value="Hexokinase"/>
</dbReference>
<dbReference type="GO" id="GO:0005524">
    <property type="term" value="F:ATP binding"/>
    <property type="evidence" value="ECO:0007669"/>
    <property type="project" value="UniProtKB-KW"/>
</dbReference>
<evidence type="ECO:0000256" key="1">
    <source>
        <dbReference type="ARBA" id="ARBA00004888"/>
    </source>
</evidence>
<dbReference type="InterPro" id="IPR022673">
    <property type="entry name" value="Hexokinase_C"/>
</dbReference>
<gene>
    <name evidence="14" type="primary">Hk2_0</name>
    <name evidence="14" type="ORF">ALOBEC_R08213</name>
</gene>
<dbReference type="Gene3D" id="3.30.420.40">
    <property type="match status" value="2"/>
</dbReference>
<dbReference type="PROSITE" id="PS51748">
    <property type="entry name" value="HEXOKINASE_2"/>
    <property type="match status" value="2"/>
</dbReference>
<evidence type="ECO:0000256" key="4">
    <source>
        <dbReference type="ARBA" id="ARBA00012324"/>
    </source>
</evidence>
<evidence type="ECO:0000256" key="9">
    <source>
        <dbReference type="ARBA" id="ARBA00023152"/>
    </source>
</evidence>
<feature type="domain" description="Hexokinase C-terminal" evidence="13">
    <location>
        <begin position="675"/>
        <end position="909"/>
    </location>
</feature>
<dbReference type="PANTHER" id="PTHR19443:SF1">
    <property type="entry name" value="HEXOKINASE-3"/>
    <property type="match status" value="1"/>
</dbReference>
<dbReference type="PANTHER" id="PTHR19443">
    <property type="entry name" value="HEXOKINASE"/>
    <property type="match status" value="1"/>
</dbReference>
<feature type="domain" description="Hexokinase N-terminal" evidence="12">
    <location>
        <begin position="3"/>
        <end position="197"/>
    </location>
</feature>
<comment type="pathway">
    <text evidence="2">Carbohydrate metabolism; hexose metabolism.</text>
</comment>
<dbReference type="GO" id="GO:0001678">
    <property type="term" value="P:intracellular glucose homeostasis"/>
    <property type="evidence" value="ECO:0007669"/>
    <property type="project" value="InterPro"/>
</dbReference>
<comment type="catalytic activity">
    <reaction evidence="11">
        <text>D-glucose + ATP = D-glucose 6-phosphate + ADP + H(+)</text>
        <dbReference type="Rhea" id="RHEA:17825"/>
        <dbReference type="ChEBI" id="CHEBI:4167"/>
        <dbReference type="ChEBI" id="CHEBI:15378"/>
        <dbReference type="ChEBI" id="CHEBI:30616"/>
        <dbReference type="ChEBI" id="CHEBI:61548"/>
        <dbReference type="ChEBI" id="CHEBI:456216"/>
        <dbReference type="EC" id="2.7.1.1"/>
    </reaction>
    <physiologicalReaction direction="left-to-right" evidence="11">
        <dbReference type="Rhea" id="RHEA:17826"/>
    </physiologicalReaction>
</comment>
<dbReference type="InterPro" id="IPR022672">
    <property type="entry name" value="Hexokinase_N"/>
</dbReference>
<dbReference type="FunFam" id="3.30.420.40:FF:000095">
    <property type="entry name" value="Phosphotransferase"/>
    <property type="match status" value="1"/>
</dbReference>
<dbReference type="InterPro" id="IPR043129">
    <property type="entry name" value="ATPase_NBD"/>
</dbReference>
<keyword evidence="15" id="KW-1185">Reference proteome</keyword>
<dbReference type="GO" id="GO:0004340">
    <property type="term" value="F:glucokinase activity"/>
    <property type="evidence" value="ECO:0007669"/>
    <property type="project" value="TreeGrafter"/>
</dbReference>
<organism evidence="14 15">
    <name type="scientific">Pampusana beccarii</name>
    <name type="common">Western bronze ground-dove</name>
    <dbReference type="NCBI Taxonomy" id="2953425"/>
    <lineage>
        <taxon>Eukaryota</taxon>
        <taxon>Metazoa</taxon>
        <taxon>Chordata</taxon>
        <taxon>Craniata</taxon>
        <taxon>Vertebrata</taxon>
        <taxon>Euteleostomi</taxon>
        <taxon>Archelosauria</taxon>
        <taxon>Archosauria</taxon>
        <taxon>Dinosauria</taxon>
        <taxon>Saurischia</taxon>
        <taxon>Theropoda</taxon>
        <taxon>Coelurosauria</taxon>
        <taxon>Aves</taxon>
        <taxon>Neognathae</taxon>
        <taxon>Neoaves</taxon>
        <taxon>Columbimorphae</taxon>
        <taxon>Columbiformes</taxon>
        <taxon>Columbidae</taxon>
        <taxon>Pampusana</taxon>
    </lineage>
</organism>
<evidence type="ECO:0000313" key="14">
    <source>
        <dbReference type="EMBL" id="NXW83964.1"/>
    </source>
</evidence>
<dbReference type="PRINTS" id="PR00475">
    <property type="entry name" value="HEXOKINASE"/>
</dbReference>
<feature type="domain" description="Hexokinase N-terminal" evidence="12">
    <location>
        <begin position="474"/>
        <end position="669"/>
    </location>
</feature>
<dbReference type="Pfam" id="PF03727">
    <property type="entry name" value="Hexokinase_2"/>
    <property type="match status" value="2"/>
</dbReference>
<comment type="catalytic activity">
    <reaction evidence="10">
        <text>a D-hexose + ATP = a D-hexose 6-phosphate + ADP + H(+)</text>
        <dbReference type="Rhea" id="RHEA:22740"/>
        <dbReference type="ChEBI" id="CHEBI:4194"/>
        <dbReference type="ChEBI" id="CHEBI:15378"/>
        <dbReference type="ChEBI" id="CHEBI:30616"/>
        <dbReference type="ChEBI" id="CHEBI:229467"/>
        <dbReference type="ChEBI" id="CHEBI:456216"/>
        <dbReference type="EC" id="2.7.1.1"/>
    </reaction>
    <physiologicalReaction direction="left-to-right" evidence="10">
        <dbReference type="Rhea" id="RHEA:22741"/>
    </physiologicalReaction>
</comment>
<evidence type="ECO:0000259" key="12">
    <source>
        <dbReference type="Pfam" id="PF00349"/>
    </source>
</evidence>
<dbReference type="SUPFAM" id="SSF53067">
    <property type="entry name" value="Actin-like ATPase domain"/>
    <property type="match status" value="4"/>
</dbReference>
<dbReference type="FunFam" id="3.40.367.20:FF:000020">
    <property type="entry name" value="Hexokinase-1"/>
    <property type="match status" value="1"/>
</dbReference>
<dbReference type="Pfam" id="PF00349">
    <property type="entry name" value="Hexokinase_1"/>
    <property type="match status" value="2"/>
</dbReference>
<dbReference type="InterPro" id="IPR019807">
    <property type="entry name" value="Hexokinase_BS"/>
</dbReference>
<dbReference type="Proteomes" id="UP000541332">
    <property type="component" value="Unassembled WGS sequence"/>
</dbReference>
<sequence length="912" mass="99620">QVQRALLGLTIPLETLQVVKNRMLQAMGEGLSRQTHAQASVRMLPTYICSTPDGTEKGEFLVVELCQNHVRTLWVTLQGDGNQSPQVTQNIFNMPEDISQGTGEALFDFIAQCVQKFLTDISRLEDRLPLGFVFPFSCKQTQLDKAELISWSKDFSCSGVEGKDVVELLQSAINKQLKNVDVVALMNNTVGTMMTCSVEGKPCEIALVMGEQRAPRMAGWWVLGGAALELTPITPADQGTNSCFMAEASLVETIEASGRMCVSTEWGCFGDDGSLNDVVTPYDQHVDEESSKPGERRFEKLVGTLYLGEIVRHAMIALAAEKAVFAESNINILKTKGVLSTQQALEIIDEEEGMAKARSLLEGLGLRPSEHDCCRMQQICRAVMSRAAALCAAGLSAILTYMCHSRELECLAVNVGVDGDLYRGHSRFREILQSVTALLAPNCKVTFVPTSDGTGRGAAIVTAVALRLVAQRREVDQVLAPLRLSRDDLKRVQGLMRQEMDLGLGRETNPTASVRMLPTYVRNTPDGGEQGKFLALDLGGTNFRVLMVEVGADGIRMASEIYAIPTAVTQGTGEALFNHIVECIMDFQLKQDLGGQVLPLGFTFSFPCQQLGLDKAVLLTWTKGFNASDCVGKDVVQLLREAAQRKQHLGLKVVAVVNDTVGTMMSCGYEDPKCEIGLIVGTGTNACYMEEMHNVGTVEGEQGRMCINMEWGAFGDNGCLDDIFTDFDRVVDKKTINPGKQRFEKLISGMYLGEIVRHILLALVDRRLLFRGKPCTKLQTNDIFPTKFLSTIEIDGLGLRKVQAILEDLELQASFEDSTLVREVCQTVSKRAAQLCAAGLAAVVEKMRQNQGLDQLVVTVGVDGTLYKLHPCFSQHVQQTLKDLAPKCIVTFRQSEDGSGKGAALVAAVACR</sequence>
<dbReference type="GO" id="GO:0005536">
    <property type="term" value="F:D-glucose binding"/>
    <property type="evidence" value="ECO:0007669"/>
    <property type="project" value="InterPro"/>
</dbReference>
<dbReference type="OrthoDB" id="419537at2759"/>
<comment type="similarity">
    <text evidence="3">Belongs to the hexokinase family.</text>
</comment>
<evidence type="ECO:0000256" key="7">
    <source>
        <dbReference type="ARBA" id="ARBA00022777"/>
    </source>
</evidence>
<comment type="pathway">
    <text evidence="1">Carbohydrate degradation; glycolysis; D-glyceraldehyde 3-phosphate and glycerone phosphate from D-glucose: step 1/4.</text>
</comment>
<evidence type="ECO:0000256" key="8">
    <source>
        <dbReference type="ARBA" id="ARBA00022840"/>
    </source>
</evidence>
<keyword evidence="6" id="KW-0547">Nucleotide-binding</keyword>
<keyword evidence="9" id="KW-0324">Glycolysis</keyword>
<evidence type="ECO:0000256" key="5">
    <source>
        <dbReference type="ARBA" id="ARBA00022679"/>
    </source>
</evidence>
<dbReference type="AlphaFoldDB" id="A0A7L4FAE5"/>
<evidence type="ECO:0000256" key="10">
    <source>
        <dbReference type="ARBA" id="ARBA00044613"/>
    </source>
</evidence>
<dbReference type="GO" id="GO:0005739">
    <property type="term" value="C:mitochondrion"/>
    <property type="evidence" value="ECO:0007669"/>
    <property type="project" value="TreeGrafter"/>
</dbReference>
<dbReference type="Gene3D" id="3.40.367.20">
    <property type="match status" value="2"/>
</dbReference>
<evidence type="ECO:0000313" key="15">
    <source>
        <dbReference type="Proteomes" id="UP000541332"/>
    </source>
</evidence>
<dbReference type="EC" id="2.7.1.1" evidence="4"/>
<reference evidence="14 15" key="1">
    <citation type="submission" date="2020-02" db="EMBL/GenBank/DDBJ databases">
        <title>Bird 10,000 Genomes (B10K) Project - Family phase.</title>
        <authorList>
            <person name="Zhang G."/>
        </authorList>
    </citation>
    <scope>NUCLEOTIDE SEQUENCE [LARGE SCALE GENOMIC DNA]</scope>
    <source>
        <strain evidence="14">B10K-DU-006-06</strain>
    </source>
</reference>
<evidence type="ECO:0000259" key="13">
    <source>
        <dbReference type="Pfam" id="PF03727"/>
    </source>
</evidence>
<evidence type="ECO:0000256" key="6">
    <source>
        <dbReference type="ARBA" id="ARBA00022741"/>
    </source>
</evidence>
<keyword evidence="5" id="KW-0808">Transferase</keyword>
<dbReference type="GO" id="GO:0006006">
    <property type="term" value="P:glucose metabolic process"/>
    <property type="evidence" value="ECO:0007669"/>
    <property type="project" value="TreeGrafter"/>
</dbReference>
<dbReference type="FunFam" id="3.40.367.20:FF:000001">
    <property type="entry name" value="Hexokinase 1"/>
    <property type="match status" value="1"/>
</dbReference>
<dbReference type="EMBL" id="VWYH01002134">
    <property type="protein sequence ID" value="NXW83964.1"/>
    <property type="molecule type" value="Genomic_DNA"/>
</dbReference>
<evidence type="ECO:0000256" key="2">
    <source>
        <dbReference type="ARBA" id="ARBA00005028"/>
    </source>
</evidence>
<dbReference type="UniPathway" id="UPA00242"/>
<dbReference type="FunFam" id="3.30.420.40:FF:000494">
    <property type="entry name" value="Hexokinase 2"/>
    <property type="match status" value="1"/>
</dbReference>
<dbReference type="PROSITE" id="PS00378">
    <property type="entry name" value="HEXOKINASE_1"/>
    <property type="match status" value="1"/>
</dbReference>
<protein>
    <recommendedName>
        <fullName evidence="4">hexokinase</fullName>
        <ecNumber evidence="4">2.7.1.1</ecNumber>
    </recommendedName>
</protein>
<keyword evidence="8" id="KW-0067">ATP-binding</keyword>
<feature type="non-terminal residue" evidence="14">
    <location>
        <position position="912"/>
    </location>
</feature>
<dbReference type="GO" id="GO:0008865">
    <property type="term" value="F:fructokinase activity"/>
    <property type="evidence" value="ECO:0007669"/>
    <property type="project" value="TreeGrafter"/>
</dbReference>
<dbReference type="GO" id="GO:0005829">
    <property type="term" value="C:cytosol"/>
    <property type="evidence" value="ECO:0007669"/>
    <property type="project" value="TreeGrafter"/>
</dbReference>
<accession>A0A7L4FAE5</accession>
<dbReference type="GO" id="GO:0019158">
    <property type="term" value="F:mannokinase activity"/>
    <property type="evidence" value="ECO:0007669"/>
    <property type="project" value="TreeGrafter"/>
</dbReference>
<name>A0A7L4FAE5_9COLU</name>
<evidence type="ECO:0000256" key="11">
    <source>
        <dbReference type="ARBA" id="ARBA00048160"/>
    </source>
</evidence>
<evidence type="ECO:0000256" key="3">
    <source>
        <dbReference type="ARBA" id="ARBA00009225"/>
    </source>
</evidence>
<dbReference type="UniPathway" id="UPA00109">
    <property type="reaction ID" value="UER00180"/>
</dbReference>
<feature type="non-terminal residue" evidence="14">
    <location>
        <position position="1"/>
    </location>
</feature>
<proteinExistence type="inferred from homology"/>
<dbReference type="GO" id="GO:0006096">
    <property type="term" value="P:glycolytic process"/>
    <property type="evidence" value="ECO:0007669"/>
    <property type="project" value="UniProtKB-UniPathway"/>
</dbReference>
<feature type="domain" description="Hexokinase C-terminal" evidence="13">
    <location>
        <begin position="238"/>
        <end position="464"/>
    </location>
</feature>
<keyword evidence="7" id="KW-0418">Kinase</keyword>